<evidence type="ECO:0000256" key="1">
    <source>
        <dbReference type="ARBA" id="ARBA00004651"/>
    </source>
</evidence>
<name>A0ABV0DY08_9BURK</name>
<keyword evidence="4" id="KW-0406">Ion transport</keyword>
<comment type="subcellular location">
    <subcellularLocation>
        <location evidence="1">Cell membrane</location>
        <topology evidence="1">Multi-pass membrane protein</topology>
    </subcellularLocation>
</comment>
<organism evidence="6 7">
    <name type="scientific">Paraburkholderia caribensis</name>
    <dbReference type="NCBI Taxonomy" id="75105"/>
    <lineage>
        <taxon>Bacteria</taxon>
        <taxon>Pseudomonadati</taxon>
        <taxon>Pseudomonadota</taxon>
        <taxon>Betaproteobacteria</taxon>
        <taxon>Burkholderiales</taxon>
        <taxon>Burkholderiaceae</taxon>
        <taxon>Paraburkholderia</taxon>
    </lineage>
</organism>
<keyword evidence="5" id="KW-1133">Transmembrane helix</keyword>
<evidence type="ECO:0000256" key="5">
    <source>
        <dbReference type="SAM" id="Phobius"/>
    </source>
</evidence>
<evidence type="ECO:0000313" key="7">
    <source>
        <dbReference type="Proteomes" id="UP001462961"/>
    </source>
</evidence>
<accession>A0ABV0DY08</accession>
<keyword evidence="7" id="KW-1185">Reference proteome</keyword>
<keyword evidence="5" id="KW-0812">Transmembrane</keyword>
<reference evidence="6 7" key="1">
    <citation type="submission" date="2024-01" db="EMBL/GenBank/DDBJ databases">
        <title>The diversity of rhizobia nodulating Mimosa spp. in eleven states of Brazil covering several biomes is determined by host plant, location, and edaphic factors.</title>
        <authorList>
            <person name="Rouws L."/>
            <person name="Barauna A."/>
            <person name="Beukes C."/>
            <person name="De Faria S.M."/>
            <person name="Gross E."/>
            <person name="Dos Reis Junior F.B."/>
            <person name="Simon M."/>
            <person name="Maluk M."/>
            <person name="Odee D.W."/>
            <person name="Kenicer G."/>
            <person name="Young J.P.W."/>
            <person name="Reis V.M."/>
            <person name="Zilli J."/>
            <person name="James E.K."/>
        </authorList>
    </citation>
    <scope>NUCLEOTIDE SEQUENCE [LARGE SCALE GENOMIC DNA]</scope>
    <source>
        <strain evidence="6 7">JHI1651</strain>
    </source>
</reference>
<feature type="transmembrane region" description="Helical" evidence="5">
    <location>
        <begin position="84"/>
        <end position="108"/>
    </location>
</feature>
<evidence type="ECO:0000256" key="3">
    <source>
        <dbReference type="ARBA" id="ARBA00022449"/>
    </source>
</evidence>
<feature type="transmembrane region" description="Helical" evidence="5">
    <location>
        <begin position="129"/>
        <end position="146"/>
    </location>
</feature>
<evidence type="ECO:0008006" key="8">
    <source>
        <dbReference type="Google" id="ProtNLM"/>
    </source>
</evidence>
<evidence type="ECO:0000313" key="6">
    <source>
        <dbReference type="EMBL" id="MEO1756043.1"/>
    </source>
</evidence>
<keyword evidence="5" id="KW-0472">Membrane</keyword>
<comment type="caution">
    <text evidence="6">The sequence shown here is derived from an EMBL/GenBank/DDBJ whole genome shotgun (WGS) entry which is preliminary data.</text>
</comment>
<protein>
    <recommendedName>
        <fullName evidence="8">Cation/H+ exchanger domain-containing protein</fullName>
    </recommendedName>
</protein>
<dbReference type="EMBL" id="JAYLVJ010000022">
    <property type="protein sequence ID" value="MEO1756043.1"/>
    <property type="molecule type" value="Genomic_DNA"/>
</dbReference>
<sequence>MFVAGVALRHEELDATGEQMPSEALADVERSHKQEAATSPELAHAYMAESMMAFAVEIERIVEFALMLLVGSVISAHWRELLDWHAIWPALFLLLVARPIGTALSLYGSAFDRQQRILTAWMGIRGVGAFYYLLFLSSTAAAPSVLSHPRFSRPSSYRCSCMVAARRRR</sequence>
<keyword evidence="2" id="KW-0813">Transport</keyword>
<evidence type="ECO:0000256" key="2">
    <source>
        <dbReference type="ARBA" id="ARBA00022448"/>
    </source>
</evidence>
<dbReference type="PANTHER" id="PTHR32507">
    <property type="entry name" value="NA(+)/H(+) ANTIPORTER 1"/>
    <property type="match status" value="1"/>
</dbReference>
<evidence type="ECO:0000256" key="4">
    <source>
        <dbReference type="ARBA" id="ARBA00023065"/>
    </source>
</evidence>
<gene>
    <name evidence="6" type="ORF">VOI32_19120</name>
</gene>
<keyword evidence="3" id="KW-0050">Antiport</keyword>
<dbReference type="RefSeq" id="WP_146174398.1">
    <property type="nucleotide sequence ID" value="NZ_CP015960.1"/>
</dbReference>
<dbReference type="Proteomes" id="UP001462961">
    <property type="component" value="Unassembled WGS sequence"/>
</dbReference>
<proteinExistence type="predicted"/>
<dbReference type="PANTHER" id="PTHR32507:SF8">
    <property type="entry name" value="CNH1P"/>
    <property type="match status" value="1"/>
</dbReference>
<feature type="transmembrane region" description="Helical" evidence="5">
    <location>
        <begin position="61"/>
        <end position="78"/>
    </location>
</feature>